<keyword evidence="6" id="KW-0808">Transferase</keyword>
<name>A0A1I8PH47_STOCA</name>
<dbReference type="GO" id="GO:0004364">
    <property type="term" value="F:glutathione transferase activity"/>
    <property type="evidence" value="ECO:0007669"/>
    <property type="project" value="UniProtKB-EC"/>
</dbReference>
<keyword evidence="7 17" id="KW-0812">Transmembrane</keyword>
<evidence type="ECO:0000256" key="14">
    <source>
        <dbReference type="ARBA" id="ARBA00038540"/>
    </source>
</evidence>
<dbReference type="GO" id="GO:0005741">
    <property type="term" value="C:mitochondrial outer membrane"/>
    <property type="evidence" value="ECO:0007669"/>
    <property type="project" value="UniProtKB-SubCell"/>
</dbReference>
<proteinExistence type="inferred from homology"/>
<organism evidence="18 19">
    <name type="scientific">Stomoxys calcitrans</name>
    <name type="common">Stable fly</name>
    <name type="synonym">Conops calcitrans</name>
    <dbReference type="NCBI Taxonomy" id="35570"/>
    <lineage>
        <taxon>Eukaryota</taxon>
        <taxon>Metazoa</taxon>
        <taxon>Ecdysozoa</taxon>
        <taxon>Arthropoda</taxon>
        <taxon>Hexapoda</taxon>
        <taxon>Insecta</taxon>
        <taxon>Pterygota</taxon>
        <taxon>Neoptera</taxon>
        <taxon>Endopterygota</taxon>
        <taxon>Diptera</taxon>
        <taxon>Brachycera</taxon>
        <taxon>Muscomorpha</taxon>
        <taxon>Muscoidea</taxon>
        <taxon>Muscidae</taxon>
        <taxon>Stomoxys</taxon>
    </lineage>
</organism>
<dbReference type="InterPro" id="IPR023352">
    <property type="entry name" value="MAPEG-like_dom_sf"/>
</dbReference>
<evidence type="ECO:0000256" key="3">
    <source>
        <dbReference type="ARBA" id="ARBA00004477"/>
    </source>
</evidence>
<dbReference type="InterPro" id="IPR001129">
    <property type="entry name" value="Membr-assoc_MAPEG"/>
</dbReference>
<gene>
    <name evidence="18" type="primary">106094514</name>
</gene>
<reference evidence="18" key="1">
    <citation type="submission" date="2020-05" db="UniProtKB">
        <authorList>
            <consortium name="EnsemblMetazoa"/>
        </authorList>
    </citation>
    <scope>IDENTIFICATION</scope>
    <source>
        <strain evidence="18">USDA</strain>
    </source>
</reference>
<evidence type="ECO:0000256" key="12">
    <source>
        <dbReference type="ARBA" id="ARBA00023128"/>
    </source>
</evidence>
<dbReference type="OrthoDB" id="193139at2759"/>
<protein>
    <recommendedName>
        <fullName evidence="15">Microsomal glutathione S-transferase 1</fullName>
        <ecNumber evidence="5">2.5.1.18</ecNumber>
    </recommendedName>
</protein>
<evidence type="ECO:0000313" key="19">
    <source>
        <dbReference type="Proteomes" id="UP000095300"/>
    </source>
</evidence>
<keyword evidence="19" id="KW-1185">Reference proteome</keyword>
<sequence>MGVTFANPEDCILTKKDKIAYDNPHIERVRRAHRNDMENILPFFTAGFFYVLTNPSALLAINLFRLVGVARIIHTIVYAVVVVPQPARGISFFSAFIPTVYMALQVAIFAL</sequence>
<dbReference type="AlphaFoldDB" id="A0A1I8PH47"/>
<accession>A0A1I8PH47</accession>
<dbReference type="Pfam" id="PF01124">
    <property type="entry name" value="MAPEG"/>
    <property type="match status" value="1"/>
</dbReference>
<evidence type="ECO:0000256" key="7">
    <source>
        <dbReference type="ARBA" id="ARBA00022692"/>
    </source>
</evidence>
<dbReference type="PANTHER" id="PTHR10689">
    <property type="entry name" value="MICROSOMAL GLUTATHIONE S-TRANSFERASE 1"/>
    <property type="match status" value="1"/>
</dbReference>
<evidence type="ECO:0000256" key="4">
    <source>
        <dbReference type="ARBA" id="ARBA00010459"/>
    </source>
</evidence>
<dbReference type="SUPFAM" id="SSF161084">
    <property type="entry name" value="MAPEG domain-like"/>
    <property type="match status" value="1"/>
</dbReference>
<dbReference type="EnsemblMetazoa" id="SCAU008038-RA">
    <property type="protein sequence ID" value="SCAU008038-PA"/>
    <property type="gene ID" value="SCAU008038"/>
</dbReference>
<comment type="similarity">
    <text evidence="4">Belongs to the MAPEG family.</text>
</comment>
<feature type="transmembrane region" description="Helical" evidence="17">
    <location>
        <begin position="90"/>
        <end position="110"/>
    </location>
</feature>
<dbReference type="Gene3D" id="1.20.120.550">
    <property type="entry name" value="Membrane associated eicosanoid/glutathione metabolism-like domain"/>
    <property type="match status" value="1"/>
</dbReference>
<evidence type="ECO:0000256" key="15">
    <source>
        <dbReference type="ARBA" id="ARBA00039397"/>
    </source>
</evidence>
<dbReference type="FunFam" id="1.20.120.550:FF:000002">
    <property type="entry name" value="Microsomal glutathione S-transferase 1"/>
    <property type="match status" value="1"/>
</dbReference>
<comment type="function">
    <text evidence="1">Conjugation of reduced glutathione to a wide number of exogenous and endogenous hydrophobic electrophiles.</text>
</comment>
<dbReference type="GO" id="GO:0005789">
    <property type="term" value="C:endoplasmic reticulum membrane"/>
    <property type="evidence" value="ECO:0007669"/>
    <property type="project" value="UniProtKB-SubCell"/>
</dbReference>
<evidence type="ECO:0000256" key="11">
    <source>
        <dbReference type="ARBA" id="ARBA00022990"/>
    </source>
</evidence>
<feature type="transmembrane region" description="Helical" evidence="17">
    <location>
        <begin position="63"/>
        <end position="83"/>
    </location>
</feature>
<evidence type="ECO:0000256" key="1">
    <source>
        <dbReference type="ARBA" id="ARBA00003701"/>
    </source>
</evidence>
<keyword evidence="12" id="KW-0496">Mitochondrion</keyword>
<dbReference type="VEuPathDB" id="VectorBase:SCAU008038"/>
<dbReference type="EC" id="2.5.1.18" evidence="5"/>
<feature type="transmembrane region" description="Helical" evidence="17">
    <location>
        <begin position="40"/>
        <end position="57"/>
    </location>
</feature>
<keyword evidence="10 17" id="KW-1133">Transmembrane helix</keyword>
<comment type="subcellular location">
    <subcellularLocation>
        <location evidence="3">Endoplasmic reticulum membrane</location>
        <topology evidence="3">Multi-pass membrane protein</topology>
    </subcellularLocation>
    <subcellularLocation>
        <location evidence="2">Mitochondrion outer membrane</location>
    </subcellularLocation>
</comment>
<evidence type="ECO:0000256" key="13">
    <source>
        <dbReference type="ARBA" id="ARBA00023136"/>
    </source>
</evidence>
<dbReference type="STRING" id="35570.A0A1I8PH47"/>
<evidence type="ECO:0000256" key="8">
    <source>
        <dbReference type="ARBA" id="ARBA00022787"/>
    </source>
</evidence>
<evidence type="ECO:0000256" key="16">
    <source>
        <dbReference type="ARBA" id="ARBA00049385"/>
    </source>
</evidence>
<evidence type="ECO:0000256" key="9">
    <source>
        <dbReference type="ARBA" id="ARBA00022824"/>
    </source>
</evidence>
<dbReference type="InterPro" id="IPR040162">
    <property type="entry name" value="MGST1-like"/>
</dbReference>
<keyword evidence="9" id="KW-0256">Endoplasmic reticulum</keyword>
<comment type="catalytic activity">
    <reaction evidence="16">
        <text>RX + glutathione = an S-substituted glutathione + a halide anion + H(+)</text>
        <dbReference type="Rhea" id="RHEA:16437"/>
        <dbReference type="ChEBI" id="CHEBI:15378"/>
        <dbReference type="ChEBI" id="CHEBI:16042"/>
        <dbReference type="ChEBI" id="CHEBI:17792"/>
        <dbReference type="ChEBI" id="CHEBI:57925"/>
        <dbReference type="ChEBI" id="CHEBI:90779"/>
        <dbReference type="EC" id="2.5.1.18"/>
    </reaction>
    <physiologicalReaction direction="left-to-right" evidence="16">
        <dbReference type="Rhea" id="RHEA:16438"/>
    </physiologicalReaction>
</comment>
<dbReference type="Proteomes" id="UP000095300">
    <property type="component" value="Unassembled WGS sequence"/>
</dbReference>
<evidence type="ECO:0000256" key="10">
    <source>
        <dbReference type="ARBA" id="ARBA00022989"/>
    </source>
</evidence>
<evidence type="ECO:0000256" key="17">
    <source>
        <dbReference type="SAM" id="Phobius"/>
    </source>
</evidence>
<comment type="subunit">
    <text evidence="14">Homotrimer; The trimer binds only one molecule of glutathione.</text>
</comment>
<keyword evidence="13 17" id="KW-0472">Membrane</keyword>
<evidence type="ECO:0000256" key="2">
    <source>
        <dbReference type="ARBA" id="ARBA00004294"/>
    </source>
</evidence>
<keyword evidence="8" id="KW-1000">Mitochondrion outer membrane</keyword>
<evidence type="ECO:0000256" key="5">
    <source>
        <dbReference type="ARBA" id="ARBA00012452"/>
    </source>
</evidence>
<keyword evidence="11" id="KW-0007">Acetylation</keyword>
<dbReference type="PANTHER" id="PTHR10689:SF6">
    <property type="entry name" value="MICROSOMAL GLUTATHIONE S-TRANSFERASE 1"/>
    <property type="match status" value="1"/>
</dbReference>
<evidence type="ECO:0000313" key="18">
    <source>
        <dbReference type="EnsemblMetazoa" id="SCAU008038-PA"/>
    </source>
</evidence>
<evidence type="ECO:0000256" key="6">
    <source>
        <dbReference type="ARBA" id="ARBA00022679"/>
    </source>
</evidence>